<gene>
    <name evidence="1" type="ORF">SLEP1_g23049</name>
</gene>
<dbReference type="EMBL" id="BPVZ01000035">
    <property type="protein sequence ID" value="GKV11830.1"/>
    <property type="molecule type" value="Genomic_DNA"/>
</dbReference>
<keyword evidence="2" id="KW-1185">Reference proteome</keyword>
<dbReference type="SUPFAM" id="SSF53098">
    <property type="entry name" value="Ribonuclease H-like"/>
    <property type="match status" value="1"/>
</dbReference>
<evidence type="ECO:0008006" key="3">
    <source>
        <dbReference type="Google" id="ProtNLM"/>
    </source>
</evidence>
<evidence type="ECO:0000313" key="1">
    <source>
        <dbReference type="EMBL" id="GKV11830.1"/>
    </source>
</evidence>
<organism evidence="1 2">
    <name type="scientific">Rubroshorea leprosula</name>
    <dbReference type="NCBI Taxonomy" id="152421"/>
    <lineage>
        <taxon>Eukaryota</taxon>
        <taxon>Viridiplantae</taxon>
        <taxon>Streptophyta</taxon>
        <taxon>Embryophyta</taxon>
        <taxon>Tracheophyta</taxon>
        <taxon>Spermatophyta</taxon>
        <taxon>Magnoliopsida</taxon>
        <taxon>eudicotyledons</taxon>
        <taxon>Gunneridae</taxon>
        <taxon>Pentapetalae</taxon>
        <taxon>rosids</taxon>
        <taxon>malvids</taxon>
        <taxon>Malvales</taxon>
        <taxon>Dipterocarpaceae</taxon>
        <taxon>Rubroshorea</taxon>
    </lineage>
</organism>
<dbReference type="Gene3D" id="3.30.420.10">
    <property type="entry name" value="Ribonuclease H-like superfamily/Ribonuclease H"/>
    <property type="match status" value="1"/>
</dbReference>
<dbReference type="InterPro" id="IPR044730">
    <property type="entry name" value="RNase_H-like_dom_plant"/>
</dbReference>
<dbReference type="CDD" id="cd06222">
    <property type="entry name" value="RNase_H_like"/>
    <property type="match status" value="1"/>
</dbReference>
<accession>A0AAV5JN69</accession>
<dbReference type="PANTHER" id="PTHR47723:SF19">
    <property type="entry name" value="POLYNUCLEOTIDYL TRANSFERASE, RIBONUCLEASE H-LIKE SUPERFAMILY PROTEIN"/>
    <property type="match status" value="1"/>
</dbReference>
<dbReference type="InterPro" id="IPR053151">
    <property type="entry name" value="RNase_H-like"/>
</dbReference>
<dbReference type="InterPro" id="IPR012337">
    <property type="entry name" value="RNaseH-like_sf"/>
</dbReference>
<dbReference type="AlphaFoldDB" id="A0AAV5JN69"/>
<dbReference type="InterPro" id="IPR036397">
    <property type="entry name" value="RNaseH_sf"/>
</dbReference>
<reference evidence="1 2" key="1">
    <citation type="journal article" date="2021" name="Commun. Biol.">
        <title>The genome of Shorea leprosula (Dipterocarpaceae) highlights the ecological relevance of drought in aseasonal tropical rainforests.</title>
        <authorList>
            <person name="Ng K.K.S."/>
            <person name="Kobayashi M.J."/>
            <person name="Fawcett J.A."/>
            <person name="Hatakeyama M."/>
            <person name="Paape T."/>
            <person name="Ng C.H."/>
            <person name="Ang C.C."/>
            <person name="Tnah L.H."/>
            <person name="Lee C.T."/>
            <person name="Nishiyama T."/>
            <person name="Sese J."/>
            <person name="O'Brien M.J."/>
            <person name="Copetti D."/>
            <person name="Mohd Noor M.I."/>
            <person name="Ong R.C."/>
            <person name="Putra M."/>
            <person name="Sireger I.Z."/>
            <person name="Indrioko S."/>
            <person name="Kosugi Y."/>
            <person name="Izuno A."/>
            <person name="Isagi Y."/>
            <person name="Lee S.L."/>
            <person name="Shimizu K.K."/>
        </authorList>
    </citation>
    <scope>NUCLEOTIDE SEQUENCE [LARGE SCALE GENOMIC DNA]</scope>
    <source>
        <strain evidence="1">214</strain>
    </source>
</reference>
<evidence type="ECO:0000313" key="2">
    <source>
        <dbReference type="Proteomes" id="UP001054252"/>
    </source>
</evidence>
<dbReference type="PANTHER" id="PTHR47723">
    <property type="entry name" value="OS05G0353850 PROTEIN"/>
    <property type="match status" value="1"/>
</dbReference>
<proteinExistence type="predicted"/>
<sequence length="180" mass="20060">MARNGGRTQIVSGFLMKPIMAKLMRGKGRKNGWKWWRLGIVDTCLCPICLMVLETCTHLMQIKDNCSKNGYCSYYPCSLGLLRMIRERASEFCAITPTRALSNHSKTIPLVHQVKPLLGWVKINTDGSALTNPEIAMAGGLIRDHQGNWLAGFTRKIGHISSLAAKLRGIRDVLLLSHNN</sequence>
<dbReference type="GO" id="GO:0003676">
    <property type="term" value="F:nucleic acid binding"/>
    <property type="evidence" value="ECO:0007669"/>
    <property type="project" value="InterPro"/>
</dbReference>
<comment type="caution">
    <text evidence="1">The sequence shown here is derived from an EMBL/GenBank/DDBJ whole genome shotgun (WGS) entry which is preliminary data.</text>
</comment>
<dbReference type="Proteomes" id="UP001054252">
    <property type="component" value="Unassembled WGS sequence"/>
</dbReference>
<protein>
    <recommendedName>
        <fullName evidence="3">RNase H type-1 domain-containing protein</fullName>
    </recommendedName>
</protein>
<name>A0AAV5JN69_9ROSI</name>